<evidence type="ECO:0000313" key="3">
    <source>
        <dbReference type="Proteomes" id="UP000829384"/>
    </source>
</evidence>
<dbReference type="EMBL" id="JACSDI010000010">
    <property type="protein sequence ID" value="MCG9965058.1"/>
    <property type="molecule type" value="Genomic_DNA"/>
</dbReference>
<evidence type="ECO:0000256" key="1">
    <source>
        <dbReference type="SAM" id="SignalP"/>
    </source>
</evidence>
<dbReference type="PROSITE" id="PS51257">
    <property type="entry name" value="PROKAR_LIPOPROTEIN"/>
    <property type="match status" value="1"/>
</dbReference>
<proteinExistence type="predicted"/>
<accession>A0ABS9QXH1</accession>
<gene>
    <name evidence="2" type="ORF">H9J30_14205</name>
</gene>
<name>A0ABS9QXH1_9GAMM</name>
<comment type="caution">
    <text evidence="2">The sequence shown here is derived from an EMBL/GenBank/DDBJ whole genome shotgun (WGS) entry which is preliminary data.</text>
</comment>
<organism evidence="2 3">
    <name type="scientific">Shewanella cutis</name>
    <dbReference type="NCBI Taxonomy" id="2766780"/>
    <lineage>
        <taxon>Bacteria</taxon>
        <taxon>Pseudomonadati</taxon>
        <taxon>Pseudomonadota</taxon>
        <taxon>Gammaproteobacteria</taxon>
        <taxon>Alteromonadales</taxon>
        <taxon>Shewanellaceae</taxon>
        <taxon>Shewanella</taxon>
    </lineage>
</organism>
<keyword evidence="3" id="KW-1185">Reference proteome</keyword>
<feature type="signal peptide" evidence="1">
    <location>
        <begin position="1"/>
        <end position="20"/>
    </location>
</feature>
<evidence type="ECO:0000313" key="2">
    <source>
        <dbReference type="EMBL" id="MCG9965058.1"/>
    </source>
</evidence>
<dbReference type="RefSeq" id="WP_240131588.1">
    <property type="nucleotide sequence ID" value="NZ_JACSDI010000010.1"/>
</dbReference>
<feature type="chain" id="PRO_5046112794" description="Lipoprotein" evidence="1">
    <location>
        <begin position="21"/>
        <end position="255"/>
    </location>
</feature>
<sequence length="255" mass="27485">MTRTLTLLFSALLATGCASKTTITYITEPQGATLFERNSGNYLGATPAVVEYNWDKRFMRGKCLVVNGVDAIWSSGTKSSSDHLLTLCEGKRNYQVVIPYHGNQDQLIVDSQAGYQQQQTVAAQQQADNDAAMYILGASLINSTATLVNASNPPPTFQPAYNQSLQTAQTQNRQLTASNGCTSDYQCGLGLSCIKAPMQNTGQCMQKVNEYGTPLPTISNPSSALPNTNINGQCTLNSECPIGFRCDMGLKVCVK</sequence>
<reference evidence="2 3" key="1">
    <citation type="submission" date="2020-08" db="EMBL/GenBank/DDBJ databases">
        <title>Whole genome sequence of Shewanella sp strain PS-2.</title>
        <authorList>
            <person name="Das S.K."/>
        </authorList>
    </citation>
    <scope>NUCLEOTIDE SEQUENCE [LARGE SCALE GENOMIC DNA]</scope>
    <source>
        <strain evidence="2 3">PS-2</strain>
    </source>
</reference>
<evidence type="ECO:0008006" key="4">
    <source>
        <dbReference type="Google" id="ProtNLM"/>
    </source>
</evidence>
<dbReference type="Proteomes" id="UP000829384">
    <property type="component" value="Unassembled WGS sequence"/>
</dbReference>
<keyword evidence="1" id="KW-0732">Signal</keyword>
<protein>
    <recommendedName>
        <fullName evidence="4">Lipoprotein</fullName>
    </recommendedName>
</protein>